<feature type="domain" description="HTH lysR-type" evidence="5">
    <location>
        <begin position="4"/>
        <end position="61"/>
    </location>
</feature>
<dbReference type="Gene3D" id="1.10.10.10">
    <property type="entry name" value="Winged helix-like DNA-binding domain superfamily/Winged helix DNA-binding domain"/>
    <property type="match status" value="1"/>
</dbReference>
<dbReference type="Proteomes" id="UP000233440">
    <property type="component" value="Unassembled WGS sequence"/>
</dbReference>
<name>A0A2N3LIS4_9BACI</name>
<evidence type="ECO:0000256" key="3">
    <source>
        <dbReference type="ARBA" id="ARBA00023125"/>
    </source>
</evidence>
<dbReference type="InterPro" id="IPR036388">
    <property type="entry name" value="WH-like_DNA-bd_sf"/>
</dbReference>
<dbReference type="Pfam" id="PF00126">
    <property type="entry name" value="HTH_1"/>
    <property type="match status" value="1"/>
</dbReference>
<keyword evidence="4" id="KW-0804">Transcription</keyword>
<reference evidence="6 7" key="1">
    <citation type="submission" date="2017-11" db="EMBL/GenBank/DDBJ databases">
        <title>Bacillus camelliae sp. nov., isolated from pu'er tea.</title>
        <authorList>
            <person name="Niu L."/>
        </authorList>
    </citation>
    <scope>NUCLEOTIDE SEQUENCE [LARGE SCALE GENOMIC DNA]</scope>
    <source>
        <strain evidence="6 7">7578-1</strain>
    </source>
</reference>
<keyword evidence="7" id="KW-1185">Reference proteome</keyword>
<dbReference type="Gene3D" id="3.40.190.290">
    <property type="match status" value="1"/>
</dbReference>
<dbReference type="GO" id="GO:0003677">
    <property type="term" value="F:DNA binding"/>
    <property type="evidence" value="ECO:0007669"/>
    <property type="project" value="UniProtKB-KW"/>
</dbReference>
<proteinExistence type="inferred from homology"/>
<accession>A0A2N3LIS4</accession>
<dbReference type="Pfam" id="PF03466">
    <property type="entry name" value="LysR_substrate"/>
    <property type="match status" value="1"/>
</dbReference>
<dbReference type="InterPro" id="IPR000847">
    <property type="entry name" value="LysR_HTH_N"/>
</dbReference>
<evidence type="ECO:0000256" key="4">
    <source>
        <dbReference type="ARBA" id="ARBA00023163"/>
    </source>
</evidence>
<dbReference type="InterPro" id="IPR005119">
    <property type="entry name" value="LysR_subst-bd"/>
</dbReference>
<dbReference type="PROSITE" id="PS50931">
    <property type="entry name" value="HTH_LYSR"/>
    <property type="match status" value="1"/>
</dbReference>
<dbReference type="OrthoDB" id="9803735at2"/>
<evidence type="ECO:0000256" key="2">
    <source>
        <dbReference type="ARBA" id="ARBA00023015"/>
    </source>
</evidence>
<evidence type="ECO:0000256" key="1">
    <source>
        <dbReference type="ARBA" id="ARBA00009437"/>
    </source>
</evidence>
<evidence type="ECO:0000313" key="6">
    <source>
        <dbReference type="EMBL" id="PKR84521.1"/>
    </source>
</evidence>
<keyword evidence="2" id="KW-0805">Transcription regulation</keyword>
<protein>
    <submittedName>
        <fullName evidence="6">LysR family transcriptional regulator</fullName>
    </submittedName>
</protein>
<dbReference type="SUPFAM" id="SSF53850">
    <property type="entry name" value="Periplasmic binding protein-like II"/>
    <property type="match status" value="1"/>
</dbReference>
<organism evidence="6 7">
    <name type="scientific">Heyndrickxia camelliae</name>
    <dbReference type="NCBI Taxonomy" id="1707093"/>
    <lineage>
        <taxon>Bacteria</taxon>
        <taxon>Bacillati</taxon>
        <taxon>Bacillota</taxon>
        <taxon>Bacilli</taxon>
        <taxon>Bacillales</taxon>
        <taxon>Bacillaceae</taxon>
        <taxon>Heyndrickxia</taxon>
    </lineage>
</organism>
<dbReference type="PANTHER" id="PTHR30346">
    <property type="entry name" value="TRANSCRIPTIONAL DUAL REGULATOR HCAR-RELATED"/>
    <property type="match status" value="1"/>
</dbReference>
<dbReference type="FunFam" id="1.10.10.10:FF:000001">
    <property type="entry name" value="LysR family transcriptional regulator"/>
    <property type="match status" value="1"/>
</dbReference>
<evidence type="ECO:0000259" key="5">
    <source>
        <dbReference type="PROSITE" id="PS50931"/>
    </source>
</evidence>
<comment type="similarity">
    <text evidence="1">Belongs to the LysR transcriptional regulatory family.</text>
</comment>
<evidence type="ECO:0000313" key="7">
    <source>
        <dbReference type="Proteomes" id="UP000233440"/>
    </source>
</evidence>
<gene>
    <name evidence="6" type="ORF">CWO92_14145</name>
</gene>
<keyword evidence="3" id="KW-0238">DNA-binding</keyword>
<dbReference type="PANTHER" id="PTHR30346:SF28">
    <property type="entry name" value="HTH-TYPE TRANSCRIPTIONAL REGULATOR CYNR"/>
    <property type="match status" value="1"/>
</dbReference>
<sequence length="304" mass="34570">MINVELRQLIYFNEVAKNEHVTKAADELHVAQSAISRQISLLEAELGVTLFLREGRNVRLTSIGKVFLEHVEKILMEVEKTKEKIDEYLNPEKGVIRLGFSTGLSVHTFTMVFTQFRELHPKLHFQLLQGTTPYLIELMEKGEIDIAFVAPVPTDHSSVGGDIFFTEKMLLLLPENHELAKQKTIRLNQLEQERFVTFRSGLPIREMIFKACQKAGFVPEIAFEGEDMDTIKGLVAAGIGIAILPELALSYNVPKDVVAVEIAGPEFFRAVGVITPKKRELAPSEQTLYQFLKSFYDRLYRFQM</sequence>
<dbReference type="SUPFAM" id="SSF46785">
    <property type="entry name" value="Winged helix' DNA-binding domain"/>
    <property type="match status" value="1"/>
</dbReference>
<dbReference type="InterPro" id="IPR036390">
    <property type="entry name" value="WH_DNA-bd_sf"/>
</dbReference>
<dbReference type="GO" id="GO:0003700">
    <property type="term" value="F:DNA-binding transcription factor activity"/>
    <property type="evidence" value="ECO:0007669"/>
    <property type="project" value="InterPro"/>
</dbReference>
<comment type="caution">
    <text evidence="6">The sequence shown here is derived from an EMBL/GenBank/DDBJ whole genome shotgun (WGS) entry which is preliminary data.</text>
</comment>
<dbReference type="PRINTS" id="PR00039">
    <property type="entry name" value="HTHLYSR"/>
</dbReference>
<dbReference type="EMBL" id="PIQO01000010">
    <property type="protein sequence ID" value="PKR84521.1"/>
    <property type="molecule type" value="Genomic_DNA"/>
</dbReference>
<dbReference type="AlphaFoldDB" id="A0A2N3LIS4"/>
<dbReference type="GO" id="GO:0032993">
    <property type="term" value="C:protein-DNA complex"/>
    <property type="evidence" value="ECO:0007669"/>
    <property type="project" value="TreeGrafter"/>
</dbReference>